<dbReference type="PANTHER" id="PTHR24028">
    <property type="entry name" value="CADHERIN-87A"/>
    <property type="match status" value="1"/>
</dbReference>
<dbReference type="EMBL" id="LSYS01001584">
    <property type="protein sequence ID" value="OPJ88333.1"/>
    <property type="molecule type" value="Genomic_DNA"/>
</dbReference>
<evidence type="ECO:0000313" key="15">
    <source>
        <dbReference type="EMBL" id="OPJ88333.1"/>
    </source>
</evidence>
<keyword evidence="9 12" id="KW-0472">Membrane</keyword>
<evidence type="ECO:0000256" key="11">
    <source>
        <dbReference type="PROSITE-ProRule" id="PRU00043"/>
    </source>
</evidence>
<name>A0A1V4KUZ5_PATFA</name>
<evidence type="ECO:0000259" key="14">
    <source>
        <dbReference type="PROSITE" id="PS50268"/>
    </source>
</evidence>
<dbReference type="FunFam" id="2.60.40.60:FF:000003">
    <property type="entry name" value="Protocadherin alpha 2"/>
    <property type="match status" value="2"/>
</dbReference>
<dbReference type="PRINTS" id="PR00205">
    <property type="entry name" value="CADHERIN"/>
</dbReference>
<evidence type="ECO:0000256" key="5">
    <source>
        <dbReference type="ARBA" id="ARBA00022737"/>
    </source>
</evidence>
<keyword evidence="8 12" id="KW-1133">Transmembrane helix</keyword>
<dbReference type="STRING" id="372326.A0A1V4KUZ5"/>
<comment type="subcellular location">
    <subcellularLocation>
        <location evidence="1">Cell membrane</location>
        <topology evidence="1">Single-pass type I membrane protein</topology>
    </subcellularLocation>
</comment>
<keyword evidence="5" id="KW-0677">Repeat</keyword>
<sequence>MAIARQVLCLSAFLSLVHGRSELLRYSVAEEGESGSVVANVAEDAGLAPAQLSARRARLASEDGRQHFRLERGTGRLVVAERLDREELCGQDATCTLPFELVLVNPLQFLRVEVTVEDINDHAPVFPEEQVTFKIPETSNPGSRFPLEGAQDLDIGSNSIQAYSISPENVYFNVSFGIRSNGDKYVELVLEKPLDREEESEMGFRLIAIDGGSPPVSGTTQIHVIVLDVNDNAPVFTQDRYVGKVLENAPEGSVVLRVVATDLDVGPNGNVSYRFSQAVSQSDSAFVIDHVSGEIKLSKPLDFEAAERYELSVQATDGGGLSAICKVLVEVVDVNDNAPELVVSTFNTPLPENALPGTVVAILNVKDRDAGVNGKISCALEDQLSFSLRQAYKNYYELVTVSALDREETAQYILSVTAADAGSPPLTTTQTFIVDISDVNDNAPVFNQTLYTMYVSENNVPTVLVGTVTAADADTGSNARVTYSLVLVNPTEQPPCSCISVNSENGDVFVLRPLDYEQVKQIEVLFLRVEVTVEDINDHAPVFPEEQVTVNIPEPGNPGSRFPLEGAQDLDIGSNSIQAYSISPENEYFSVFFGGQSEDEKYVELVLEKPLDREEQADMHFSLIAVDGGSPPRSGTIEILIFVLDVNDNSPVFTQRVYVGKVLENAPEGSVVLRVVATDLDAGPNGDISYQFSQAVSQTDSAFVIDPVSGEIKLSKPLDFETAERYELSVRATDGGGLSAICKVLVEVVDVNDNAPELVVSSLSNPLPENTLPGTVVALFNVKDRDTGANGKISCALEDQLSFSLRPTYKNYYELVTVSALDREDTARYILSVTAADAGSPPLTTTQTFTVDISDVNDNAPVFNQTLYVMYVRENNVPTVLVGAVSAADADTASNAKVTYSLVPALPTEQPPCSCISVNSENGDVFVLRPLDYEQVKQIEVLVSASDTGSPPLSANVTVRLVVVDENDNAPLVLYPSQDSNPPSSELVPMSAEAGYLVTKVVAVDADSGQNSWLSYHLLRATDPGLFVVGAQNGEVRLRRFVTERDAVKQKLIVLVRDNGQPPLSATVSLRVLLLSDFSDVRLPQNNLTVEDEGDSLTMYLIISLVFVSLLFLASMAAFITLKVCKRNGLKDGHVLYDAGNLQGGLADAAAVGTLPHPYCYEISLTTGSGNSEFKFLKPILPSLPPQHCTMGRGPDDEQDFPRGPITMEDVAPDNLGMLSAEQFNSLSFK</sequence>
<dbReference type="PROSITE" id="PS00232">
    <property type="entry name" value="CADHERIN_1"/>
    <property type="match status" value="5"/>
</dbReference>
<dbReference type="InterPro" id="IPR032455">
    <property type="entry name" value="Cadherin_C"/>
</dbReference>
<dbReference type="FunFam" id="2.60.40.60:FF:000001">
    <property type="entry name" value="Protocadherin alpha 2"/>
    <property type="match status" value="1"/>
</dbReference>
<feature type="domain" description="Cadherin" evidence="14">
    <location>
        <begin position="342"/>
        <end position="446"/>
    </location>
</feature>
<evidence type="ECO:0000256" key="1">
    <source>
        <dbReference type="ARBA" id="ARBA00004251"/>
    </source>
</evidence>
<dbReference type="GO" id="GO:0005509">
    <property type="term" value="F:calcium ion binding"/>
    <property type="evidence" value="ECO:0007669"/>
    <property type="project" value="UniProtKB-UniRule"/>
</dbReference>
<evidence type="ECO:0000313" key="16">
    <source>
        <dbReference type="Proteomes" id="UP000190648"/>
    </source>
</evidence>
<dbReference type="Gene3D" id="2.60.40.60">
    <property type="entry name" value="Cadherins"/>
    <property type="match status" value="10"/>
</dbReference>
<evidence type="ECO:0000256" key="12">
    <source>
        <dbReference type="SAM" id="Phobius"/>
    </source>
</evidence>
<dbReference type="FunFam" id="2.60.40.60:FF:000007">
    <property type="entry name" value="Protocadherin alpha 2"/>
    <property type="match status" value="2"/>
</dbReference>
<evidence type="ECO:0000256" key="8">
    <source>
        <dbReference type="ARBA" id="ARBA00022989"/>
    </source>
</evidence>
<feature type="chain" id="PRO_5012708652" description="Cadherin domain-containing protein" evidence="13">
    <location>
        <begin position="20"/>
        <end position="1230"/>
    </location>
</feature>
<gene>
    <name evidence="15" type="ORF">AV530_008304</name>
</gene>
<dbReference type="AlphaFoldDB" id="A0A1V4KUZ5"/>
<dbReference type="FunFam" id="2.60.40.60:FF:000004">
    <property type="entry name" value="Protocadherin 1 gamma 2"/>
    <property type="match status" value="1"/>
</dbReference>
<feature type="domain" description="Cadherin" evidence="14">
    <location>
        <begin position="980"/>
        <end position="1086"/>
    </location>
</feature>
<dbReference type="GO" id="GO:0005886">
    <property type="term" value="C:plasma membrane"/>
    <property type="evidence" value="ECO:0007669"/>
    <property type="project" value="UniProtKB-SubCell"/>
</dbReference>
<proteinExistence type="predicted"/>
<feature type="transmembrane region" description="Helical" evidence="12">
    <location>
        <begin position="1097"/>
        <end position="1122"/>
    </location>
</feature>
<feature type="signal peptide" evidence="13">
    <location>
        <begin position="1"/>
        <end position="19"/>
    </location>
</feature>
<evidence type="ECO:0000256" key="10">
    <source>
        <dbReference type="ARBA" id="ARBA00023180"/>
    </source>
</evidence>
<accession>A0A1V4KUZ5</accession>
<dbReference type="InterPro" id="IPR015919">
    <property type="entry name" value="Cadherin-like_sf"/>
</dbReference>
<reference evidence="15 16" key="1">
    <citation type="submission" date="2016-02" db="EMBL/GenBank/DDBJ databases">
        <title>Band-tailed pigeon sequencing and assembly.</title>
        <authorList>
            <person name="Soares A.E."/>
            <person name="Novak B.J."/>
            <person name="Rice E.S."/>
            <person name="O'Connell B."/>
            <person name="Chang D."/>
            <person name="Weber S."/>
            <person name="Shapiro B."/>
        </authorList>
    </citation>
    <scope>NUCLEOTIDE SEQUENCE [LARGE SCALE GENOMIC DNA]</scope>
    <source>
        <strain evidence="15">BTP2013</strain>
        <tissue evidence="15">Blood</tissue>
    </source>
</reference>
<dbReference type="FunFam" id="2.60.40.60:FF:000006">
    <property type="entry name" value="Protocadherin alpha 2"/>
    <property type="match status" value="1"/>
</dbReference>
<feature type="domain" description="Cadherin" evidence="14">
    <location>
        <begin position="767"/>
        <end position="863"/>
    </location>
</feature>
<feature type="domain" description="Cadherin" evidence="14">
    <location>
        <begin position="654"/>
        <end position="758"/>
    </location>
</feature>
<dbReference type="Proteomes" id="UP000190648">
    <property type="component" value="Unassembled WGS sequence"/>
</dbReference>
<dbReference type="InterPro" id="IPR013164">
    <property type="entry name" value="Cadherin_N"/>
</dbReference>
<keyword evidence="16" id="KW-1185">Reference proteome</keyword>
<feature type="domain" description="Cadherin" evidence="14">
    <location>
        <begin position="127"/>
        <end position="236"/>
    </location>
</feature>
<evidence type="ECO:0000256" key="3">
    <source>
        <dbReference type="ARBA" id="ARBA00022692"/>
    </source>
</evidence>
<dbReference type="PROSITE" id="PS50268">
    <property type="entry name" value="CADHERIN_2"/>
    <property type="match status" value="9"/>
</dbReference>
<evidence type="ECO:0000256" key="13">
    <source>
        <dbReference type="SAM" id="SignalP"/>
    </source>
</evidence>
<dbReference type="CDD" id="cd11304">
    <property type="entry name" value="Cadherin_repeat"/>
    <property type="match status" value="10"/>
</dbReference>
<evidence type="ECO:0000256" key="9">
    <source>
        <dbReference type="ARBA" id="ARBA00023136"/>
    </source>
</evidence>
<evidence type="ECO:0000256" key="6">
    <source>
        <dbReference type="ARBA" id="ARBA00022837"/>
    </source>
</evidence>
<evidence type="ECO:0000256" key="4">
    <source>
        <dbReference type="ARBA" id="ARBA00022729"/>
    </source>
</evidence>
<keyword evidence="4 13" id="KW-0732">Signal</keyword>
<feature type="domain" description="Cadherin" evidence="14">
    <location>
        <begin position="237"/>
        <end position="341"/>
    </location>
</feature>
<comment type="caution">
    <text evidence="15">The sequence shown here is derived from an EMBL/GenBank/DDBJ whole genome shotgun (WGS) entry which is preliminary data.</text>
</comment>
<evidence type="ECO:0000256" key="7">
    <source>
        <dbReference type="ARBA" id="ARBA00022889"/>
    </source>
</evidence>
<feature type="domain" description="Cadherin" evidence="14">
    <location>
        <begin position="864"/>
        <end position="973"/>
    </location>
</feature>
<organism evidence="15 16">
    <name type="scientific">Patagioenas fasciata monilis</name>
    <dbReference type="NCBI Taxonomy" id="372326"/>
    <lineage>
        <taxon>Eukaryota</taxon>
        <taxon>Metazoa</taxon>
        <taxon>Chordata</taxon>
        <taxon>Craniata</taxon>
        <taxon>Vertebrata</taxon>
        <taxon>Euteleostomi</taxon>
        <taxon>Archelosauria</taxon>
        <taxon>Archosauria</taxon>
        <taxon>Dinosauria</taxon>
        <taxon>Saurischia</taxon>
        <taxon>Theropoda</taxon>
        <taxon>Coelurosauria</taxon>
        <taxon>Aves</taxon>
        <taxon>Neognathae</taxon>
        <taxon>Neoaves</taxon>
        <taxon>Columbimorphae</taxon>
        <taxon>Columbiformes</taxon>
        <taxon>Columbidae</taxon>
        <taxon>Patagioenas</taxon>
    </lineage>
</organism>
<dbReference type="Pfam" id="PF08266">
    <property type="entry name" value="Cadherin_2"/>
    <property type="match status" value="1"/>
</dbReference>
<keyword evidence="10" id="KW-0325">Glycoprotein</keyword>
<dbReference type="Pfam" id="PF16492">
    <property type="entry name" value="Cadherin_C_2"/>
    <property type="match status" value="1"/>
</dbReference>
<dbReference type="SUPFAM" id="SSF49313">
    <property type="entry name" value="Cadherin-like"/>
    <property type="match status" value="10"/>
</dbReference>
<keyword evidence="2" id="KW-1003">Cell membrane</keyword>
<keyword evidence="7" id="KW-0130">Cell adhesion</keyword>
<dbReference type="GO" id="GO:0007156">
    <property type="term" value="P:homophilic cell adhesion via plasma membrane adhesion molecules"/>
    <property type="evidence" value="ECO:0007669"/>
    <property type="project" value="InterPro"/>
</dbReference>
<dbReference type="InterPro" id="IPR020894">
    <property type="entry name" value="Cadherin_CS"/>
</dbReference>
<dbReference type="SMART" id="SM00112">
    <property type="entry name" value="CA"/>
    <property type="match status" value="10"/>
</dbReference>
<dbReference type="Pfam" id="PF00028">
    <property type="entry name" value="Cadherin"/>
    <property type="match status" value="9"/>
</dbReference>
<keyword evidence="3 12" id="KW-0812">Transmembrane</keyword>
<dbReference type="FunFam" id="2.60.40.60:FF:000002">
    <property type="entry name" value="Protocadherin alpha 2"/>
    <property type="match status" value="2"/>
</dbReference>
<dbReference type="OrthoDB" id="6252479at2759"/>
<dbReference type="PANTHER" id="PTHR24028:SF118">
    <property type="entry name" value="PROTOCADHERIN BETA-1"/>
    <property type="match status" value="1"/>
</dbReference>
<dbReference type="InterPro" id="IPR050174">
    <property type="entry name" value="Protocadherin/Cadherin-CA"/>
</dbReference>
<dbReference type="InterPro" id="IPR002126">
    <property type="entry name" value="Cadherin-like_dom"/>
</dbReference>
<feature type="domain" description="Cadherin" evidence="14">
    <location>
        <begin position="20"/>
        <end position="126"/>
    </location>
</feature>
<feature type="domain" description="Cadherin" evidence="14">
    <location>
        <begin position="447"/>
        <end position="653"/>
    </location>
</feature>
<evidence type="ECO:0000256" key="2">
    <source>
        <dbReference type="ARBA" id="ARBA00022475"/>
    </source>
</evidence>
<protein>
    <recommendedName>
        <fullName evidence="14">Cadherin domain-containing protein</fullName>
    </recommendedName>
</protein>
<keyword evidence="6 11" id="KW-0106">Calcium</keyword>